<dbReference type="GO" id="GO:0035418">
    <property type="term" value="P:protein localization to synapse"/>
    <property type="evidence" value="ECO:0007669"/>
    <property type="project" value="TreeGrafter"/>
</dbReference>
<evidence type="ECO:0000256" key="3">
    <source>
        <dbReference type="PROSITE-ProRule" id="PRU00266"/>
    </source>
</evidence>
<feature type="compositionally biased region" description="Low complexity" evidence="4">
    <location>
        <begin position="241"/>
        <end position="254"/>
    </location>
</feature>
<dbReference type="AlphaFoldDB" id="A0A553PCR4"/>
<dbReference type="GO" id="GO:0008298">
    <property type="term" value="P:intracellular mRNA localization"/>
    <property type="evidence" value="ECO:0007669"/>
    <property type="project" value="TreeGrafter"/>
</dbReference>
<gene>
    <name evidence="7" type="ORF">TCAL_14551</name>
</gene>
<feature type="domain" description="DRBM" evidence="6">
    <location>
        <begin position="311"/>
        <end position="379"/>
    </location>
</feature>
<keyword evidence="5" id="KW-1133">Transmembrane helix</keyword>
<sequence length="471" mass="49322">MEFHSSADRIAQIGSSKPADLWLLATIAFVAVGSQVARGNGPNKKLAKRAAAENLLQTMGYSRPQPQPSKPALKMTNSGDSTHSHESVSTNGSSGKVRKNIPVVTMCWVTFFALCFVIFLILSLCSETSCSWCRFIKCCREPVARETQLRGTPNVLTFVDEVPSTEQNGCVEDVEGPLVVSLTNGTSTPANGKQSKVPGLIYLEKTTSSTASISATSSASSTLSIASSNGSSMNGTKSQDSKSSGYSSSGSSSVTTPIVVSASVPIHNQKSQDDSPNGKSAHNQLSTSQNKSEINQNGCKMIQVNPNGVVQPKDQLAYLAKVLGVTVTYQDFPKKNNKSEFFSLVSLSTDPPQVSHGTGSSVEESHNAAAAQAMMALADSGVECSGSPSSTSDSPQKKANTSDKAKSDSSSPTPSPATVSVKNGVTTASPTSLGRTLVSLNAKKKKAKEEKTDVEIKEKNSSPPIVSVASK</sequence>
<dbReference type="EMBL" id="VCGU01000005">
    <property type="protein sequence ID" value="TRY75487.1"/>
    <property type="molecule type" value="Genomic_DNA"/>
</dbReference>
<proteinExistence type="predicted"/>
<dbReference type="Gene3D" id="3.30.160.20">
    <property type="match status" value="2"/>
</dbReference>
<feature type="region of interest" description="Disordered" evidence="4">
    <location>
        <begin position="60"/>
        <end position="95"/>
    </location>
</feature>
<feature type="compositionally biased region" description="Low complexity" evidence="4">
    <location>
        <begin position="385"/>
        <end position="394"/>
    </location>
</feature>
<keyword evidence="8" id="KW-1185">Reference proteome</keyword>
<organism evidence="7 8">
    <name type="scientific">Tigriopus californicus</name>
    <name type="common">Marine copepod</name>
    <dbReference type="NCBI Taxonomy" id="6832"/>
    <lineage>
        <taxon>Eukaryota</taxon>
        <taxon>Metazoa</taxon>
        <taxon>Ecdysozoa</taxon>
        <taxon>Arthropoda</taxon>
        <taxon>Crustacea</taxon>
        <taxon>Multicrustacea</taxon>
        <taxon>Hexanauplia</taxon>
        <taxon>Copepoda</taxon>
        <taxon>Harpacticoida</taxon>
        <taxon>Harpacticidae</taxon>
        <taxon>Tigriopus</taxon>
    </lineage>
</organism>
<keyword evidence="1" id="KW-0677">Repeat</keyword>
<accession>A0A553PCR4</accession>
<evidence type="ECO:0000256" key="5">
    <source>
        <dbReference type="SAM" id="Phobius"/>
    </source>
</evidence>
<dbReference type="PANTHER" id="PTHR46054:SF3">
    <property type="entry name" value="MATERNAL EFFECT PROTEIN STAUFEN"/>
    <property type="match status" value="1"/>
</dbReference>
<comment type="caution">
    <text evidence="7">The sequence shown here is derived from an EMBL/GenBank/DDBJ whole genome shotgun (WGS) entry which is preliminary data.</text>
</comment>
<dbReference type="PROSITE" id="PS50137">
    <property type="entry name" value="DS_RBD"/>
    <property type="match status" value="2"/>
</dbReference>
<feature type="transmembrane region" description="Helical" evidence="5">
    <location>
        <begin position="103"/>
        <end position="124"/>
    </location>
</feature>
<dbReference type="Proteomes" id="UP000318571">
    <property type="component" value="Chromosome 2"/>
</dbReference>
<dbReference type="InterPro" id="IPR051740">
    <property type="entry name" value="DRBM-containing_protein"/>
</dbReference>
<dbReference type="SUPFAM" id="SSF54768">
    <property type="entry name" value="dsRNA-binding domain-like"/>
    <property type="match status" value="2"/>
</dbReference>
<evidence type="ECO:0000259" key="6">
    <source>
        <dbReference type="PROSITE" id="PS50137"/>
    </source>
</evidence>
<evidence type="ECO:0000313" key="7">
    <source>
        <dbReference type="EMBL" id="TRY75487.1"/>
    </source>
</evidence>
<name>A0A553PCR4_TIGCA</name>
<keyword evidence="2 3" id="KW-0694">RNA-binding</keyword>
<dbReference type="GO" id="GO:0003729">
    <property type="term" value="F:mRNA binding"/>
    <property type="evidence" value="ECO:0007669"/>
    <property type="project" value="TreeGrafter"/>
</dbReference>
<dbReference type="CDD" id="cd19861">
    <property type="entry name" value="DSRM_STAU_rpt5"/>
    <property type="match status" value="1"/>
</dbReference>
<dbReference type="GO" id="GO:0005886">
    <property type="term" value="C:plasma membrane"/>
    <property type="evidence" value="ECO:0007669"/>
    <property type="project" value="TreeGrafter"/>
</dbReference>
<keyword evidence="5" id="KW-0812">Transmembrane</keyword>
<dbReference type="Pfam" id="PF16482">
    <property type="entry name" value="Staufen_C"/>
    <property type="match status" value="1"/>
</dbReference>
<evidence type="ECO:0000313" key="8">
    <source>
        <dbReference type="Proteomes" id="UP000318571"/>
    </source>
</evidence>
<feature type="compositionally biased region" description="Low complexity" evidence="4">
    <location>
        <begin position="223"/>
        <end position="232"/>
    </location>
</feature>
<dbReference type="InterPro" id="IPR032478">
    <property type="entry name" value="Staufen_C"/>
</dbReference>
<dbReference type="GO" id="GO:0007281">
    <property type="term" value="P:germ cell development"/>
    <property type="evidence" value="ECO:0007669"/>
    <property type="project" value="TreeGrafter"/>
</dbReference>
<evidence type="ECO:0000256" key="2">
    <source>
        <dbReference type="ARBA" id="ARBA00022884"/>
    </source>
</evidence>
<feature type="region of interest" description="Disordered" evidence="4">
    <location>
        <begin position="268"/>
        <end position="294"/>
    </location>
</feature>
<evidence type="ECO:0000256" key="1">
    <source>
        <dbReference type="ARBA" id="ARBA00022737"/>
    </source>
</evidence>
<feature type="compositionally biased region" description="Polar residues" evidence="4">
    <location>
        <begin position="461"/>
        <end position="471"/>
    </location>
</feature>
<dbReference type="GO" id="GO:0003725">
    <property type="term" value="F:double-stranded RNA binding"/>
    <property type="evidence" value="ECO:0007669"/>
    <property type="project" value="TreeGrafter"/>
</dbReference>
<feature type="compositionally biased region" description="Low complexity" evidence="4">
    <location>
        <begin position="408"/>
        <end position="422"/>
    </location>
</feature>
<dbReference type="GO" id="GO:0098964">
    <property type="term" value="P:anterograde dendritic transport of messenger ribonucleoprotein complex"/>
    <property type="evidence" value="ECO:0007669"/>
    <property type="project" value="TreeGrafter"/>
</dbReference>
<evidence type="ECO:0000256" key="4">
    <source>
        <dbReference type="SAM" id="MobiDB-lite"/>
    </source>
</evidence>
<dbReference type="GO" id="GO:0043025">
    <property type="term" value="C:neuronal cell body"/>
    <property type="evidence" value="ECO:0007669"/>
    <property type="project" value="TreeGrafter"/>
</dbReference>
<dbReference type="InterPro" id="IPR014720">
    <property type="entry name" value="dsRBD_dom"/>
</dbReference>
<feature type="domain" description="DRBM" evidence="6">
    <location>
        <begin position="30"/>
        <end position="61"/>
    </location>
</feature>
<reference evidence="7 8" key="1">
    <citation type="journal article" date="2018" name="Nat. Ecol. Evol.">
        <title>Genomic signatures of mitonuclear coevolution across populations of Tigriopus californicus.</title>
        <authorList>
            <person name="Barreto F.S."/>
            <person name="Watson E.T."/>
            <person name="Lima T.G."/>
            <person name="Willett C.S."/>
            <person name="Edmands S."/>
            <person name="Li W."/>
            <person name="Burton R.S."/>
        </authorList>
    </citation>
    <scope>NUCLEOTIDE SEQUENCE [LARGE SCALE GENOMIC DNA]</scope>
    <source>
        <strain evidence="7 8">San Diego</strain>
    </source>
</reference>
<keyword evidence="5" id="KW-0472">Membrane</keyword>
<feature type="compositionally biased region" description="Basic and acidic residues" evidence="4">
    <location>
        <begin position="447"/>
        <end position="460"/>
    </location>
</feature>
<protein>
    <recommendedName>
        <fullName evidence="6">DRBM domain-containing protein</fullName>
    </recommendedName>
</protein>
<dbReference type="STRING" id="6832.A0A553PCR4"/>
<feature type="compositionally biased region" description="Polar residues" evidence="4">
    <location>
        <begin position="423"/>
        <end position="434"/>
    </location>
</feature>
<dbReference type="PANTHER" id="PTHR46054">
    <property type="entry name" value="MATERNAL EFFECT PROTEIN STAUFEN"/>
    <property type="match status" value="1"/>
</dbReference>
<feature type="compositionally biased region" description="Polar residues" evidence="4">
    <location>
        <begin position="75"/>
        <end position="94"/>
    </location>
</feature>
<feature type="region of interest" description="Disordered" evidence="4">
    <location>
        <begin position="380"/>
        <end position="471"/>
    </location>
</feature>
<dbReference type="GO" id="GO:0032839">
    <property type="term" value="C:dendrite cytoplasm"/>
    <property type="evidence" value="ECO:0007669"/>
    <property type="project" value="GOC"/>
</dbReference>
<dbReference type="GO" id="GO:0010494">
    <property type="term" value="C:cytoplasmic stress granule"/>
    <property type="evidence" value="ECO:0007669"/>
    <property type="project" value="TreeGrafter"/>
</dbReference>
<feature type="region of interest" description="Disordered" evidence="4">
    <location>
        <begin position="223"/>
        <end position="254"/>
    </location>
</feature>